<evidence type="ECO:0000313" key="4">
    <source>
        <dbReference type="Proteomes" id="UP000708208"/>
    </source>
</evidence>
<dbReference type="EMBL" id="CAJVCH010499487">
    <property type="protein sequence ID" value="CAG7821082.1"/>
    <property type="molecule type" value="Genomic_DNA"/>
</dbReference>
<dbReference type="PANTHER" id="PTHR11717:SF7">
    <property type="entry name" value="LOW MOLECULAR WEIGHT PHOSPHOTYROSINE PROTEIN PHOSPHATASE"/>
    <property type="match status" value="1"/>
</dbReference>
<evidence type="ECO:0000256" key="1">
    <source>
        <dbReference type="ARBA" id="ARBA00013064"/>
    </source>
</evidence>
<keyword evidence="4" id="KW-1185">Reference proteome</keyword>
<dbReference type="InterPro" id="IPR023485">
    <property type="entry name" value="Ptyr_pPase"/>
</dbReference>
<sequence length="85" mass="9883">MIRNSDFQTFQWIFGMDDYNITDLEDLSPKEYQGQIALLGSFDPQGQTIIRDPYGDNHDNGFIKCYNQCTRACSAFLEKVEGRKY</sequence>
<dbReference type="EC" id="3.1.3.48" evidence="1"/>
<name>A0A8J2PEU4_9HEXA</name>
<evidence type="ECO:0000313" key="3">
    <source>
        <dbReference type="EMBL" id="CAG7821082.1"/>
    </source>
</evidence>
<accession>A0A8J2PEU4</accession>
<dbReference type="GO" id="GO:0004725">
    <property type="term" value="F:protein tyrosine phosphatase activity"/>
    <property type="evidence" value="ECO:0007669"/>
    <property type="project" value="UniProtKB-EC"/>
</dbReference>
<gene>
    <name evidence="3" type="ORF">AFUS01_LOCUS31440</name>
</gene>
<reference evidence="3" key="1">
    <citation type="submission" date="2021-06" db="EMBL/GenBank/DDBJ databases">
        <authorList>
            <person name="Hodson N. C."/>
            <person name="Mongue J. A."/>
            <person name="Jaron S. K."/>
        </authorList>
    </citation>
    <scope>NUCLEOTIDE SEQUENCE</scope>
</reference>
<evidence type="ECO:0000259" key="2">
    <source>
        <dbReference type="Pfam" id="PF01451"/>
    </source>
</evidence>
<dbReference type="Pfam" id="PF01451">
    <property type="entry name" value="LMWPc"/>
    <property type="match status" value="1"/>
</dbReference>
<dbReference type="InterPro" id="IPR050438">
    <property type="entry name" value="LMW_PTPase"/>
</dbReference>
<dbReference type="AlphaFoldDB" id="A0A8J2PEU4"/>
<comment type="caution">
    <text evidence="3">The sequence shown here is derived from an EMBL/GenBank/DDBJ whole genome shotgun (WGS) entry which is preliminary data.</text>
</comment>
<dbReference type="OrthoDB" id="3388at2759"/>
<protein>
    <recommendedName>
        <fullName evidence="1">protein-tyrosine-phosphatase</fullName>
        <ecNumber evidence="1">3.1.3.48</ecNumber>
    </recommendedName>
</protein>
<proteinExistence type="predicted"/>
<dbReference type="Proteomes" id="UP000708208">
    <property type="component" value="Unassembled WGS sequence"/>
</dbReference>
<organism evidence="3 4">
    <name type="scientific">Allacma fusca</name>
    <dbReference type="NCBI Taxonomy" id="39272"/>
    <lineage>
        <taxon>Eukaryota</taxon>
        <taxon>Metazoa</taxon>
        <taxon>Ecdysozoa</taxon>
        <taxon>Arthropoda</taxon>
        <taxon>Hexapoda</taxon>
        <taxon>Collembola</taxon>
        <taxon>Symphypleona</taxon>
        <taxon>Sminthuridae</taxon>
        <taxon>Allacma</taxon>
    </lineage>
</organism>
<dbReference type="PANTHER" id="PTHR11717">
    <property type="entry name" value="LOW MOLECULAR WEIGHT PROTEIN TYROSINE PHOSPHATASE"/>
    <property type="match status" value="1"/>
</dbReference>
<feature type="domain" description="Phosphotyrosine protein phosphatase I" evidence="2">
    <location>
        <begin position="2"/>
        <end position="77"/>
    </location>
</feature>